<reference evidence="3 4" key="1">
    <citation type="submission" date="2020-10" db="EMBL/GenBank/DDBJ databases">
        <title>Sequencing the genomes of 1000 actinobacteria strains.</title>
        <authorList>
            <person name="Klenk H.-P."/>
        </authorList>
    </citation>
    <scope>NUCLEOTIDE SEQUENCE [LARGE SCALE GENOMIC DNA]</scope>
    <source>
        <strain evidence="3 4">DSM 46744</strain>
    </source>
</reference>
<dbReference type="Proteomes" id="UP000627838">
    <property type="component" value="Unassembled WGS sequence"/>
</dbReference>
<dbReference type="Pfam" id="PF12158">
    <property type="entry name" value="DUF3592"/>
    <property type="match status" value="1"/>
</dbReference>
<keyword evidence="4" id="KW-1185">Reference proteome</keyword>
<protein>
    <recommendedName>
        <fullName evidence="2">DUF3592 domain-containing protein</fullName>
    </recommendedName>
</protein>
<evidence type="ECO:0000256" key="1">
    <source>
        <dbReference type="SAM" id="Phobius"/>
    </source>
</evidence>
<sequence length="150" mass="16109">MTTTTAACLALAGLFVLAIAVPMLRKWRRLTRHGKSVTGILVDPRELTSAGPRRGVRAVLAFYRRTERPVDAVFRFTTEDGREVMGTSAFPTGDEEEKPGDSVVVRYDPADPEKAVLAQALRIERTVGSLLSATGAVLLIIGVIGMLTGA</sequence>
<dbReference type="EMBL" id="JADBDZ010000001">
    <property type="protein sequence ID" value="MBE1536091.1"/>
    <property type="molecule type" value="Genomic_DNA"/>
</dbReference>
<evidence type="ECO:0000313" key="3">
    <source>
        <dbReference type="EMBL" id="MBE1536091.1"/>
    </source>
</evidence>
<gene>
    <name evidence="3" type="ORF">H4W34_005924</name>
</gene>
<feature type="domain" description="DUF3592" evidence="2">
    <location>
        <begin position="66"/>
        <end position="118"/>
    </location>
</feature>
<keyword evidence="1" id="KW-0472">Membrane</keyword>
<feature type="transmembrane region" description="Helical" evidence="1">
    <location>
        <begin position="127"/>
        <end position="147"/>
    </location>
</feature>
<proteinExistence type="predicted"/>
<name>A0ABR9JZT8_9ACTN</name>
<keyword evidence="1" id="KW-0812">Transmembrane</keyword>
<keyword evidence="1" id="KW-1133">Transmembrane helix</keyword>
<dbReference type="InterPro" id="IPR021994">
    <property type="entry name" value="DUF3592"/>
</dbReference>
<feature type="transmembrane region" description="Helical" evidence="1">
    <location>
        <begin position="6"/>
        <end position="24"/>
    </location>
</feature>
<accession>A0ABR9JZT8</accession>
<comment type="caution">
    <text evidence="3">The sequence shown here is derived from an EMBL/GenBank/DDBJ whole genome shotgun (WGS) entry which is preliminary data.</text>
</comment>
<evidence type="ECO:0000313" key="4">
    <source>
        <dbReference type="Proteomes" id="UP000627838"/>
    </source>
</evidence>
<organism evidence="3 4">
    <name type="scientific">Actinomadura algeriensis</name>
    <dbReference type="NCBI Taxonomy" id="1679523"/>
    <lineage>
        <taxon>Bacteria</taxon>
        <taxon>Bacillati</taxon>
        <taxon>Actinomycetota</taxon>
        <taxon>Actinomycetes</taxon>
        <taxon>Streptosporangiales</taxon>
        <taxon>Thermomonosporaceae</taxon>
        <taxon>Actinomadura</taxon>
    </lineage>
</organism>
<evidence type="ECO:0000259" key="2">
    <source>
        <dbReference type="Pfam" id="PF12158"/>
    </source>
</evidence>
<dbReference type="RefSeq" id="WP_192762181.1">
    <property type="nucleotide sequence ID" value="NZ_JADBDZ010000001.1"/>
</dbReference>